<accession>A0A1Y2MB77</accession>
<dbReference type="InterPro" id="IPR005828">
    <property type="entry name" value="MFS_sugar_transport-like"/>
</dbReference>
<protein>
    <recommendedName>
        <fullName evidence="9">Major facilitator superfamily (MFS) profile domain-containing protein</fullName>
    </recommendedName>
</protein>
<keyword evidence="4 8" id="KW-0812">Transmembrane</keyword>
<feature type="transmembrane region" description="Helical" evidence="8">
    <location>
        <begin position="500"/>
        <end position="521"/>
    </location>
</feature>
<dbReference type="Proteomes" id="UP000193240">
    <property type="component" value="Unassembled WGS sequence"/>
</dbReference>
<dbReference type="InterPro" id="IPR005829">
    <property type="entry name" value="Sugar_transporter_CS"/>
</dbReference>
<feature type="transmembrane region" description="Helical" evidence="8">
    <location>
        <begin position="336"/>
        <end position="357"/>
    </location>
</feature>
<dbReference type="AlphaFoldDB" id="A0A1Y2MB77"/>
<evidence type="ECO:0000256" key="6">
    <source>
        <dbReference type="ARBA" id="ARBA00023136"/>
    </source>
</evidence>
<keyword evidence="5 8" id="KW-1133">Transmembrane helix</keyword>
<evidence type="ECO:0000256" key="3">
    <source>
        <dbReference type="ARBA" id="ARBA00022448"/>
    </source>
</evidence>
<name>A0A1Y2MB77_EPING</name>
<dbReference type="InterPro" id="IPR020846">
    <property type="entry name" value="MFS_dom"/>
</dbReference>
<gene>
    <name evidence="10" type="ORF">B5807_03013</name>
</gene>
<dbReference type="InterPro" id="IPR036259">
    <property type="entry name" value="MFS_trans_sf"/>
</dbReference>
<keyword evidence="11" id="KW-1185">Reference proteome</keyword>
<feature type="transmembrane region" description="Helical" evidence="8">
    <location>
        <begin position="60"/>
        <end position="87"/>
    </location>
</feature>
<organism evidence="10 11">
    <name type="scientific">Epicoccum nigrum</name>
    <name type="common">Soil fungus</name>
    <name type="synonym">Epicoccum purpurascens</name>
    <dbReference type="NCBI Taxonomy" id="105696"/>
    <lineage>
        <taxon>Eukaryota</taxon>
        <taxon>Fungi</taxon>
        <taxon>Dikarya</taxon>
        <taxon>Ascomycota</taxon>
        <taxon>Pezizomycotina</taxon>
        <taxon>Dothideomycetes</taxon>
        <taxon>Pleosporomycetidae</taxon>
        <taxon>Pleosporales</taxon>
        <taxon>Pleosporineae</taxon>
        <taxon>Didymellaceae</taxon>
        <taxon>Epicoccum</taxon>
    </lineage>
</organism>
<feature type="transmembrane region" description="Helical" evidence="8">
    <location>
        <begin position="164"/>
        <end position="185"/>
    </location>
</feature>
<feature type="transmembrane region" description="Helical" evidence="8">
    <location>
        <begin position="197"/>
        <end position="217"/>
    </location>
</feature>
<dbReference type="InterPro" id="IPR050360">
    <property type="entry name" value="MFS_Sugar_Transporters"/>
</dbReference>
<dbReference type="EMBL" id="KZ107839">
    <property type="protein sequence ID" value="OSS53376.1"/>
    <property type="molecule type" value="Genomic_DNA"/>
</dbReference>
<dbReference type="InParanoid" id="A0A1Y2MB77"/>
<proteinExistence type="inferred from homology"/>
<evidence type="ECO:0000259" key="9">
    <source>
        <dbReference type="PROSITE" id="PS50850"/>
    </source>
</evidence>
<dbReference type="Pfam" id="PF00083">
    <property type="entry name" value="Sugar_tr"/>
    <property type="match status" value="1"/>
</dbReference>
<dbReference type="Gene3D" id="1.20.1250.20">
    <property type="entry name" value="MFS general substrate transporter like domains"/>
    <property type="match status" value="1"/>
</dbReference>
<dbReference type="NCBIfam" id="TIGR00879">
    <property type="entry name" value="SP"/>
    <property type="match status" value="1"/>
</dbReference>
<evidence type="ECO:0000256" key="8">
    <source>
        <dbReference type="SAM" id="Phobius"/>
    </source>
</evidence>
<dbReference type="PROSITE" id="PS00216">
    <property type="entry name" value="SUGAR_TRANSPORT_1"/>
    <property type="match status" value="1"/>
</dbReference>
<dbReference type="OMA" id="EWCEIRA"/>
<evidence type="ECO:0000256" key="5">
    <source>
        <dbReference type="ARBA" id="ARBA00022989"/>
    </source>
</evidence>
<feature type="transmembrane region" description="Helical" evidence="8">
    <location>
        <begin position="435"/>
        <end position="452"/>
    </location>
</feature>
<dbReference type="FunFam" id="1.20.1250.20:FF:000026">
    <property type="entry name" value="MFS quinate transporter QutD"/>
    <property type="match status" value="1"/>
</dbReference>
<evidence type="ECO:0000313" key="10">
    <source>
        <dbReference type="EMBL" id="OSS53376.1"/>
    </source>
</evidence>
<reference evidence="10 11" key="1">
    <citation type="journal article" date="2017" name="Genome Announc.">
        <title>Genome sequence of the saprophytic ascomycete Epicoccum nigrum ICMP 19927 strain isolated from New Zealand.</title>
        <authorList>
            <person name="Fokin M."/>
            <person name="Fleetwood D."/>
            <person name="Weir B.S."/>
            <person name="Villas-Boas S.G."/>
        </authorList>
    </citation>
    <scope>NUCLEOTIDE SEQUENCE [LARGE SCALE GENOMIC DNA]</scope>
    <source>
        <strain evidence="10 11">ICMP 19927</strain>
    </source>
</reference>
<evidence type="ECO:0000256" key="4">
    <source>
        <dbReference type="ARBA" id="ARBA00022692"/>
    </source>
</evidence>
<evidence type="ECO:0000313" key="11">
    <source>
        <dbReference type="Proteomes" id="UP000193240"/>
    </source>
</evidence>
<dbReference type="PROSITE" id="PS00217">
    <property type="entry name" value="SUGAR_TRANSPORT_2"/>
    <property type="match status" value="1"/>
</dbReference>
<feature type="domain" description="Major facilitator superfamily (MFS) profile" evidence="9">
    <location>
        <begin position="64"/>
        <end position="525"/>
    </location>
</feature>
<dbReference type="GO" id="GO:0005351">
    <property type="term" value="F:carbohydrate:proton symporter activity"/>
    <property type="evidence" value="ECO:0007669"/>
    <property type="project" value="TreeGrafter"/>
</dbReference>
<evidence type="ECO:0000256" key="2">
    <source>
        <dbReference type="ARBA" id="ARBA00010992"/>
    </source>
</evidence>
<sequence>MSTMEDTKMDAINAAPTQIHHEVAPGEKMPNEASLQESLIGTEREPYGPGGLKGIFSNHYVAMCATFATLGGLLFGYDQGVISVTLVMDQFLETFPRVSETASGAGFWKGLMTAMLELGALIGALFAGYLADKLSRKYSIVVAVVVFTIGSILQTAAVEYGMLTVGRLIGGLGIGALACIAPLYISEIAPPEIRGTLLVLQEFSIVFGIVIAFWTTYGTRYMAGEWSWRLPFLLQMIPGFILAGGIIFLPFSPRWLSSKGRDDEALRVLAKLRGLPTTDSRVYREWCEIRAEVAFTQEVNRERHPTLQDGSRASGFKLEVASWLDCFRHGCWKRTIVGVGLMLFQQFVGINALIYYAPSLFGTLGQAYEMRLLLSGIINVTQLVGVATSLWTMDRFGRRPLLLTGAGLMFICHLIIAVLVGKFGGRWADYSTEGWVAVAFLFFYMFSFGATWGPVPWAMPSEIFPSSLRAKGVALSTCSNWFNNFVIGLITPPLVQNTGFGAYTFFAVFCLLAFLFTFFCVPETAGKSLEQMDEVFKDVDSVEEEQRKVRIMNEIVEGKREGVRSV</sequence>
<feature type="transmembrane region" description="Helical" evidence="8">
    <location>
        <begin position="107"/>
        <end position="131"/>
    </location>
</feature>
<dbReference type="GO" id="GO:0016020">
    <property type="term" value="C:membrane"/>
    <property type="evidence" value="ECO:0007669"/>
    <property type="project" value="UniProtKB-SubCell"/>
</dbReference>
<comment type="subcellular location">
    <subcellularLocation>
        <location evidence="1">Membrane</location>
        <topology evidence="1">Multi-pass membrane protein</topology>
    </subcellularLocation>
</comment>
<evidence type="ECO:0000256" key="7">
    <source>
        <dbReference type="RuleBase" id="RU003346"/>
    </source>
</evidence>
<feature type="transmembrane region" description="Helical" evidence="8">
    <location>
        <begin position="400"/>
        <end position="423"/>
    </location>
</feature>
<dbReference type="SUPFAM" id="SSF103473">
    <property type="entry name" value="MFS general substrate transporter"/>
    <property type="match status" value="1"/>
</dbReference>
<dbReference type="InterPro" id="IPR003663">
    <property type="entry name" value="Sugar/inositol_transpt"/>
</dbReference>
<keyword evidence="3 7" id="KW-0813">Transport</keyword>
<feature type="transmembrane region" description="Helical" evidence="8">
    <location>
        <begin position="232"/>
        <end position="251"/>
    </location>
</feature>
<evidence type="ECO:0000256" key="1">
    <source>
        <dbReference type="ARBA" id="ARBA00004141"/>
    </source>
</evidence>
<dbReference type="PRINTS" id="PR00171">
    <property type="entry name" value="SUGRTRNSPORT"/>
</dbReference>
<dbReference type="PANTHER" id="PTHR48022">
    <property type="entry name" value="PLASTIDIC GLUCOSE TRANSPORTER 4"/>
    <property type="match status" value="1"/>
</dbReference>
<dbReference type="PROSITE" id="PS50850">
    <property type="entry name" value="MFS"/>
    <property type="match status" value="1"/>
</dbReference>
<comment type="similarity">
    <text evidence="2 7">Belongs to the major facilitator superfamily. Sugar transporter (TC 2.A.1.1) family.</text>
</comment>
<keyword evidence="6 8" id="KW-0472">Membrane</keyword>
<feature type="transmembrane region" description="Helical" evidence="8">
    <location>
        <begin position="138"/>
        <end position="158"/>
    </location>
</feature>
<dbReference type="PANTHER" id="PTHR48022:SF14">
    <property type="entry name" value="MAJOR FACILITATOR SUPERFAMILY (MFS) PROFILE DOMAIN-CONTAINING PROTEIN-RELATED"/>
    <property type="match status" value="1"/>
</dbReference>